<gene>
    <name evidence="2" type="ORF">FB381_3630</name>
</gene>
<comment type="caution">
    <text evidence="2">The sequence shown here is derived from an EMBL/GenBank/DDBJ whole genome shotgun (WGS) entry which is preliminary data.</text>
</comment>
<feature type="transmembrane region" description="Helical" evidence="1">
    <location>
        <begin position="33"/>
        <end position="50"/>
    </location>
</feature>
<dbReference type="OrthoDB" id="9903261at2"/>
<keyword evidence="3" id="KW-1185">Reference proteome</keyword>
<organism evidence="2 3">
    <name type="scientific">Nocardioides albertanoniae</name>
    <dbReference type="NCBI Taxonomy" id="1175486"/>
    <lineage>
        <taxon>Bacteria</taxon>
        <taxon>Bacillati</taxon>
        <taxon>Actinomycetota</taxon>
        <taxon>Actinomycetes</taxon>
        <taxon>Propionibacteriales</taxon>
        <taxon>Nocardioidaceae</taxon>
        <taxon>Nocardioides</taxon>
    </lineage>
</organism>
<dbReference type="Proteomes" id="UP000320209">
    <property type="component" value="Unassembled WGS sequence"/>
</dbReference>
<name>A0A543AAY3_9ACTN</name>
<evidence type="ECO:0000256" key="1">
    <source>
        <dbReference type="SAM" id="Phobius"/>
    </source>
</evidence>
<evidence type="ECO:0000313" key="3">
    <source>
        <dbReference type="Proteomes" id="UP000320209"/>
    </source>
</evidence>
<protein>
    <submittedName>
        <fullName evidence="2">Uncharacterized protein</fullName>
    </submittedName>
</protein>
<dbReference type="EMBL" id="VFOV01000001">
    <property type="protein sequence ID" value="TQL69717.1"/>
    <property type="molecule type" value="Genomic_DNA"/>
</dbReference>
<evidence type="ECO:0000313" key="2">
    <source>
        <dbReference type="EMBL" id="TQL69717.1"/>
    </source>
</evidence>
<keyword evidence="1" id="KW-1133">Transmembrane helix</keyword>
<accession>A0A543AAY3</accession>
<dbReference type="AlphaFoldDB" id="A0A543AAY3"/>
<dbReference type="RefSeq" id="WP_141781561.1">
    <property type="nucleotide sequence ID" value="NZ_VFOV01000001.1"/>
</dbReference>
<keyword evidence="1" id="KW-0812">Transmembrane</keyword>
<proteinExistence type="predicted"/>
<reference evidence="2 3" key="1">
    <citation type="submission" date="2019-06" db="EMBL/GenBank/DDBJ databases">
        <title>Sequencing the genomes of 1000 actinobacteria strains.</title>
        <authorList>
            <person name="Klenk H.-P."/>
        </authorList>
    </citation>
    <scope>NUCLEOTIDE SEQUENCE [LARGE SCALE GENOMIC DNA]</scope>
    <source>
        <strain evidence="2 3">DSM 25218</strain>
    </source>
</reference>
<keyword evidence="1" id="KW-0472">Membrane</keyword>
<sequence length="64" mass="7069">MAAILSVVVGWCAVILSKFTIFGPVSTTRTDATYAFLVWTLYVAVAYTVARLIRRRRALTATTD</sequence>